<evidence type="ECO:0000313" key="4">
    <source>
        <dbReference type="Proteomes" id="UP000054270"/>
    </source>
</evidence>
<feature type="compositionally biased region" description="Pro residues" evidence="2">
    <location>
        <begin position="115"/>
        <end position="126"/>
    </location>
</feature>
<feature type="compositionally biased region" description="Acidic residues" evidence="2">
    <location>
        <begin position="97"/>
        <end position="106"/>
    </location>
</feature>
<name>A0A0D2PET0_HYPSF</name>
<keyword evidence="1" id="KW-0175">Coiled coil</keyword>
<feature type="region of interest" description="Disordered" evidence="2">
    <location>
        <begin position="583"/>
        <end position="645"/>
    </location>
</feature>
<dbReference type="OrthoDB" id="3258416at2759"/>
<accession>A0A0D2PET0</accession>
<keyword evidence="4" id="KW-1185">Reference proteome</keyword>
<protein>
    <submittedName>
        <fullName evidence="3">Uncharacterized protein</fullName>
    </submittedName>
</protein>
<dbReference type="EMBL" id="KN817519">
    <property type="protein sequence ID" value="KJA29264.1"/>
    <property type="molecule type" value="Genomic_DNA"/>
</dbReference>
<feature type="compositionally biased region" description="Polar residues" evidence="2">
    <location>
        <begin position="428"/>
        <end position="448"/>
    </location>
</feature>
<feature type="compositionally biased region" description="Polar residues" evidence="2">
    <location>
        <begin position="498"/>
        <end position="510"/>
    </location>
</feature>
<dbReference type="OMA" id="MKRTMYG"/>
<feature type="region of interest" description="Disordered" evidence="2">
    <location>
        <begin position="302"/>
        <end position="519"/>
    </location>
</feature>
<evidence type="ECO:0000256" key="2">
    <source>
        <dbReference type="SAM" id="MobiDB-lite"/>
    </source>
</evidence>
<dbReference type="Proteomes" id="UP000054270">
    <property type="component" value="Unassembled WGS sequence"/>
</dbReference>
<reference evidence="4" key="1">
    <citation type="submission" date="2014-04" db="EMBL/GenBank/DDBJ databases">
        <title>Evolutionary Origins and Diversification of the Mycorrhizal Mutualists.</title>
        <authorList>
            <consortium name="DOE Joint Genome Institute"/>
            <consortium name="Mycorrhizal Genomics Consortium"/>
            <person name="Kohler A."/>
            <person name="Kuo A."/>
            <person name="Nagy L.G."/>
            <person name="Floudas D."/>
            <person name="Copeland A."/>
            <person name="Barry K.W."/>
            <person name="Cichocki N."/>
            <person name="Veneault-Fourrey C."/>
            <person name="LaButti K."/>
            <person name="Lindquist E.A."/>
            <person name="Lipzen A."/>
            <person name="Lundell T."/>
            <person name="Morin E."/>
            <person name="Murat C."/>
            <person name="Riley R."/>
            <person name="Ohm R."/>
            <person name="Sun H."/>
            <person name="Tunlid A."/>
            <person name="Henrissat B."/>
            <person name="Grigoriev I.V."/>
            <person name="Hibbett D.S."/>
            <person name="Martin F."/>
        </authorList>
    </citation>
    <scope>NUCLEOTIDE SEQUENCE [LARGE SCALE GENOMIC DNA]</scope>
    <source>
        <strain evidence="4">FD-334 SS-4</strain>
    </source>
</reference>
<gene>
    <name evidence="3" type="ORF">HYPSUDRAFT_32664</name>
</gene>
<sequence length="662" mass="72073">MAPFPSRKSLEAMKRVDLQRICKDYGVRANLKSEALIDLLLDTQYDKPRQTHHYHSFTSFCRTTPAPQPTMTRRSVSTRIPSKAGPSRVSSMIVHDIDEEDEEENTNAEVEASAPPTPQPSLIPPPRTRKAKEMQIRLGVGKPIAAGGTGPRAITRSSDSSRSRRLKSSRSIIKPMEATIEEEPEVPSISSQVTEPVLQMASSPPHVPHDAPMPDAHDNGPLSLKKIVEDATRPLQEQIHTLKSKLDEVELIKADLANLRIQFTEISKVQNDVSVEVQSLRGLSAVVTTMKEEMQQLREALFAGSTPPQPSTPKSRTTQLHEAPAGFGMPSTFQDLAGSPSASRTVNSKPKSKSKMRSPAQHPGIAESTLGKRHRDSVASDITGVLEEGQEEGYSDGELGKKVLRPTKKRPRIEKDDAAAVDDDSGRNSRQASSTSVPDEQREASSPNEDMHNFTVFRGSEDALDYLDPPPPTNRLPEYFEPDSPTGSHTNLPRPRSTVPTSSAHASENQPHGFGFGFLPISSTPQNALFMSSFPYPDAPQSPSPSGPSSATYAGRHDEQRMDIFKPFGLPSPIRSARHYGALSQDGRGVNPAALTQGSSSAKPRDGPSTDVQAIPVPSTDSTGDPPVSKRTMYGTELDNDTRFGDFGIEGMITDYWASGKF</sequence>
<dbReference type="AlphaFoldDB" id="A0A0D2PET0"/>
<proteinExistence type="predicted"/>
<organism evidence="3 4">
    <name type="scientific">Hypholoma sublateritium (strain FD-334 SS-4)</name>
    <dbReference type="NCBI Taxonomy" id="945553"/>
    <lineage>
        <taxon>Eukaryota</taxon>
        <taxon>Fungi</taxon>
        <taxon>Dikarya</taxon>
        <taxon>Basidiomycota</taxon>
        <taxon>Agaricomycotina</taxon>
        <taxon>Agaricomycetes</taxon>
        <taxon>Agaricomycetidae</taxon>
        <taxon>Agaricales</taxon>
        <taxon>Agaricineae</taxon>
        <taxon>Strophariaceae</taxon>
        <taxon>Hypholoma</taxon>
    </lineage>
</organism>
<feature type="compositionally biased region" description="Polar residues" evidence="2">
    <location>
        <begin position="69"/>
        <end position="80"/>
    </location>
</feature>
<evidence type="ECO:0000313" key="3">
    <source>
        <dbReference type="EMBL" id="KJA29264.1"/>
    </source>
</evidence>
<feature type="region of interest" description="Disordered" evidence="2">
    <location>
        <begin position="532"/>
        <end position="554"/>
    </location>
</feature>
<feature type="region of interest" description="Disordered" evidence="2">
    <location>
        <begin position="142"/>
        <end position="170"/>
    </location>
</feature>
<dbReference type="STRING" id="945553.A0A0D2PET0"/>
<evidence type="ECO:0000256" key="1">
    <source>
        <dbReference type="SAM" id="Coils"/>
    </source>
</evidence>
<feature type="coiled-coil region" evidence="1">
    <location>
        <begin position="242"/>
        <end position="300"/>
    </location>
</feature>
<feature type="region of interest" description="Disordered" evidence="2">
    <location>
        <begin position="65"/>
        <end position="129"/>
    </location>
</feature>
<feature type="compositionally biased region" description="Basic residues" evidence="2">
    <location>
        <begin position="402"/>
        <end position="412"/>
    </location>
</feature>
<feature type="compositionally biased region" description="Pro residues" evidence="2">
    <location>
        <begin position="537"/>
        <end position="546"/>
    </location>
</feature>